<sequence>MSQFFQIHAENPQARLVKQAVEIIQKGGLVVLPTDCAYVLVCHIGDKSAMERMRALRQLDDKHNYTLICRDLSELSNYAKVDNATYRQLKQHTPGAFTFILNATKEVPKRLIQPKKKTIGMRVPDNAILQAILEELNEPLMSTSLIMPGDDTPLSDPYDIRQSLEHSLDLVIDGGYCGYEATTVLDLTDEAAVLLRQGVGDASAFLD</sequence>
<proteinExistence type="predicted"/>
<comment type="caution">
    <text evidence="2">The sequence shown here is derived from an EMBL/GenBank/DDBJ whole genome shotgun (WGS) entry which is preliminary data.</text>
</comment>
<dbReference type="InterPro" id="IPR006070">
    <property type="entry name" value="Sua5-like_dom"/>
</dbReference>
<dbReference type="PROSITE" id="PS51163">
    <property type="entry name" value="YRDC"/>
    <property type="match status" value="1"/>
</dbReference>
<dbReference type="Proteomes" id="UP000227088">
    <property type="component" value="Unassembled WGS sequence"/>
</dbReference>
<organism evidence="2 3">
    <name type="scientific">Oleispira antarctica</name>
    <dbReference type="NCBI Taxonomy" id="188908"/>
    <lineage>
        <taxon>Bacteria</taxon>
        <taxon>Pseudomonadati</taxon>
        <taxon>Pseudomonadota</taxon>
        <taxon>Gammaproteobacteria</taxon>
        <taxon>Oceanospirillales</taxon>
        <taxon>Oceanospirillaceae</taxon>
        <taxon>Oleispira</taxon>
    </lineage>
</organism>
<name>A0A1Y5HS05_OLEAN</name>
<feature type="domain" description="YrdC-like" evidence="1">
    <location>
        <begin position="14"/>
        <end position="200"/>
    </location>
</feature>
<dbReference type="InterPro" id="IPR052532">
    <property type="entry name" value="SUA5_domain"/>
</dbReference>
<accession>A0A1Y5HS05</accession>
<dbReference type="AlphaFoldDB" id="A0A1Y5HS05"/>
<dbReference type="GO" id="GO:0003725">
    <property type="term" value="F:double-stranded RNA binding"/>
    <property type="evidence" value="ECO:0007669"/>
    <property type="project" value="InterPro"/>
</dbReference>
<dbReference type="EMBL" id="MABE01000438">
    <property type="protein sequence ID" value="OUS40098.1"/>
    <property type="molecule type" value="Genomic_DNA"/>
</dbReference>
<protein>
    <submittedName>
        <fullName evidence="2">Threonylcarbamoyl-AMP synthase</fullName>
    </submittedName>
</protein>
<dbReference type="PANTHER" id="PTHR42828:SF3">
    <property type="entry name" value="THREONYLCARBAMOYL-AMP SYNTHASE"/>
    <property type="match status" value="1"/>
</dbReference>
<dbReference type="Pfam" id="PF01300">
    <property type="entry name" value="Sua5_yciO_yrdC"/>
    <property type="match status" value="1"/>
</dbReference>
<gene>
    <name evidence="2" type="ORF">A9R00_07805</name>
</gene>
<dbReference type="NCBIfam" id="TIGR00057">
    <property type="entry name" value="L-threonylcarbamoyladenylate synthase"/>
    <property type="match status" value="1"/>
</dbReference>
<dbReference type="InterPro" id="IPR017945">
    <property type="entry name" value="DHBP_synth_RibB-like_a/b_dom"/>
</dbReference>
<dbReference type="SUPFAM" id="SSF55821">
    <property type="entry name" value="YrdC/RibB"/>
    <property type="match status" value="1"/>
</dbReference>
<evidence type="ECO:0000313" key="2">
    <source>
        <dbReference type="EMBL" id="OUS40098.1"/>
    </source>
</evidence>
<evidence type="ECO:0000313" key="3">
    <source>
        <dbReference type="Proteomes" id="UP000227088"/>
    </source>
</evidence>
<dbReference type="PANTHER" id="PTHR42828">
    <property type="entry name" value="DHBP SYNTHASE RIBB-LIKE ALPHA/BETA DOMAIN-CONTAINING PROTEIN"/>
    <property type="match status" value="1"/>
</dbReference>
<reference evidence="3" key="1">
    <citation type="journal article" date="2017" name="Proc. Natl. Acad. Sci. U.S.A.">
        <title>Simulation of Deepwater Horizon oil plume reveals substrate specialization within a complex community of hydrocarbon degraders.</title>
        <authorList>
            <person name="Hu P."/>
            <person name="Dubinsky E.A."/>
            <person name="Probst A.J."/>
            <person name="Wang J."/>
            <person name="Sieber C.M.K."/>
            <person name="Tom L.M."/>
            <person name="Gardinali P."/>
            <person name="Banfield J.F."/>
            <person name="Atlas R.M."/>
            <person name="Andersen G.L."/>
        </authorList>
    </citation>
    <scope>NUCLEOTIDE SEQUENCE [LARGE SCALE GENOMIC DNA]</scope>
</reference>
<evidence type="ECO:0000259" key="1">
    <source>
        <dbReference type="PROSITE" id="PS51163"/>
    </source>
</evidence>
<dbReference type="Gene3D" id="3.90.870.10">
    <property type="entry name" value="DHBP synthase"/>
    <property type="match status" value="1"/>
</dbReference>